<evidence type="ECO:0000313" key="1">
    <source>
        <dbReference type="EMBL" id="PED11846.1"/>
    </source>
</evidence>
<evidence type="ECO:0000313" key="2">
    <source>
        <dbReference type="Proteomes" id="UP000220127"/>
    </source>
</evidence>
<name>A0A9X6YER1_BACTU</name>
<proteinExistence type="predicted"/>
<accession>A0A9X6YER1</accession>
<dbReference type="AlphaFoldDB" id="A0A9X6YER1"/>
<dbReference type="EMBL" id="NVMD01000029">
    <property type="protein sequence ID" value="PED11846.1"/>
    <property type="molecule type" value="Genomic_DNA"/>
</dbReference>
<dbReference type="Pfam" id="PF20293">
    <property type="entry name" value="MC6"/>
    <property type="match status" value="1"/>
</dbReference>
<dbReference type="InterPro" id="IPR046897">
    <property type="entry name" value="ABC-3C_MC6"/>
</dbReference>
<dbReference type="Proteomes" id="UP000220127">
    <property type="component" value="Unassembled WGS sequence"/>
</dbReference>
<gene>
    <name evidence="1" type="ORF">CON01_25290</name>
</gene>
<organism evidence="1 2">
    <name type="scientific">Bacillus thuringiensis</name>
    <dbReference type="NCBI Taxonomy" id="1428"/>
    <lineage>
        <taxon>Bacteria</taxon>
        <taxon>Bacillati</taxon>
        <taxon>Bacillota</taxon>
        <taxon>Bacilli</taxon>
        <taxon>Bacillales</taxon>
        <taxon>Bacillaceae</taxon>
        <taxon>Bacillus</taxon>
        <taxon>Bacillus cereus group</taxon>
    </lineage>
</organism>
<sequence length="88" mass="10595">MIRPHKYMDLKLSIVNVSYSIIKLLKIRNVFSYDELYDSVCRELREDSIVEIFNLSLTFLYSFNVIKYDKQTDHVELLINENIKDIFK</sequence>
<reference evidence="1 2" key="1">
    <citation type="submission" date="2017-09" db="EMBL/GenBank/DDBJ databases">
        <title>Large-scale bioinformatics analysis of Bacillus genomes uncovers conserved roles of natural products in bacterial physiology.</title>
        <authorList>
            <consortium name="Agbiome Team Llc"/>
            <person name="Bleich R.M."/>
            <person name="Grubbs K.J."/>
            <person name="Santa Maria K.C."/>
            <person name="Allen S.E."/>
            <person name="Farag S."/>
            <person name="Shank E.A."/>
            <person name="Bowers A."/>
        </authorList>
    </citation>
    <scope>NUCLEOTIDE SEQUENCE [LARGE SCALE GENOMIC DNA]</scope>
    <source>
        <strain evidence="1 2">AFS094940</strain>
    </source>
</reference>
<dbReference type="RefSeq" id="WP_097877743.1">
    <property type="nucleotide sequence ID" value="NZ_NVMD01000029.1"/>
</dbReference>
<comment type="caution">
    <text evidence="1">The sequence shown here is derived from an EMBL/GenBank/DDBJ whole genome shotgun (WGS) entry which is preliminary data.</text>
</comment>
<protein>
    <submittedName>
        <fullName evidence="1">Uncharacterized protein</fullName>
    </submittedName>
</protein>